<keyword evidence="2" id="KW-1185">Reference proteome</keyword>
<organism evidence="1 2">
    <name type="scientific">Ophiocordyceps australis</name>
    <dbReference type="NCBI Taxonomy" id="1399860"/>
    <lineage>
        <taxon>Eukaryota</taxon>
        <taxon>Fungi</taxon>
        <taxon>Dikarya</taxon>
        <taxon>Ascomycota</taxon>
        <taxon>Pezizomycotina</taxon>
        <taxon>Sordariomycetes</taxon>
        <taxon>Hypocreomycetidae</taxon>
        <taxon>Hypocreales</taxon>
        <taxon>Ophiocordycipitaceae</taxon>
        <taxon>Ophiocordyceps</taxon>
    </lineage>
</organism>
<dbReference type="AlphaFoldDB" id="A0A2C5YLA0"/>
<sequence length="289" mass="33055">MNKRIEIHHICGKMRPLPPGHEFALDCQPTAPNPDDWCEKYRVTETIMAILPEEMLEMIYENSTFDAKTFEIALAQDVAVGIPGTRSFQMAWLRDAANEQMTVCWPDNPGFTHEHFLDMFGYLGALLVNSSTLHHPVPERFMTYPPGYINREVYHTLDWRAYTTTLLLQFIKSRAWHKKDQLADLLRAEVDRWSGAIGRVLFNVLDMDKPRSCPPTMECLQDVATSCTAPMVPTRIEDFFKIFLVALRLKLPLVVGWEEAAGPRPPGVWVVLYRYGDPKGVKQCIGKLC</sequence>
<reference evidence="1 2" key="1">
    <citation type="submission" date="2017-06" db="EMBL/GenBank/DDBJ databases">
        <title>Ant-infecting Ophiocordyceps genomes reveal a high diversity of potential behavioral manipulation genes and a possible major role for enterotoxins.</title>
        <authorList>
            <person name="De Bekker C."/>
            <person name="Evans H.C."/>
            <person name="Brachmann A."/>
            <person name="Hughes D.P."/>
        </authorList>
    </citation>
    <scope>NUCLEOTIDE SEQUENCE [LARGE SCALE GENOMIC DNA]</scope>
    <source>
        <strain evidence="1 2">1348a</strain>
    </source>
</reference>
<dbReference type="EMBL" id="NJEU01001173">
    <property type="protein sequence ID" value="PHH68270.1"/>
    <property type="molecule type" value="Genomic_DNA"/>
</dbReference>
<gene>
    <name evidence="1" type="ORF">CDD82_684</name>
</gene>
<dbReference type="OrthoDB" id="4912317at2759"/>
<comment type="caution">
    <text evidence="1">The sequence shown here is derived from an EMBL/GenBank/DDBJ whole genome shotgun (WGS) entry which is preliminary data.</text>
</comment>
<evidence type="ECO:0000313" key="1">
    <source>
        <dbReference type="EMBL" id="PHH68270.1"/>
    </source>
</evidence>
<evidence type="ECO:0000313" key="2">
    <source>
        <dbReference type="Proteomes" id="UP000224854"/>
    </source>
</evidence>
<dbReference type="Proteomes" id="UP000224854">
    <property type="component" value="Unassembled WGS sequence"/>
</dbReference>
<proteinExistence type="predicted"/>
<name>A0A2C5YLA0_9HYPO</name>
<accession>A0A2C5YLA0</accession>
<protein>
    <submittedName>
        <fullName evidence="1">Uncharacterized protein</fullName>
    </submittedName>
</protein>